<feature type="compositionally biased region" description="Basic and acidic residues" evidence="1">
    <location>
        <begin position="86"/>
        <end position="100"/>
    </location>
</feature>
<proteinExistence type="predicted"/>
<dbReference type="EMBL" id="KN834092">
    <property type="protein sequence ID" value="KIK12331.1"/>
    <property type="molecule type" value="Genomic_DNA"/>
</dbReference>
<dbReference type="HOGENOM" id="CLU_1917896_0_0_1"/>
<keyword evidence="3" id="KW-1185">Reference proteome</keyword>
<dbReference type="AlphaFoldDB" id="A0A0C9Y5Q0"/>
<organism evidence="2 3">
    <name type="scientific">Pisolithus microcarpus 441</name>
    <dbReference type="NCBI Taxonomy" id="765257"/>
    <lineage>
        <taxon>Eukaryota</taxon>
        <taxon>Fungi</taxon>
        <taxon>Dikarya</taxon>
        <taxon>Basidiomycota</taxon>
        <taxon>Agaricomycotina</taxon>
        <taxon>Agaricomycetes</taxon>
        <taxon>Agaricomycetidae</taxon>
        <taxon>Boletales</taxon>
        <taxon>Sclerodermatineae</taxon>
        <taxon>Pisolithaceae</taxon>
        <taxon>Pisolithus</taxon>
    </lineage>
</organism>
<feature type="region of interest" description="Disordered" evidence="1">
    <location>
        <begin position="81"/>
        <end position="132"/>
    </location>
</feature>
<evidence type="ECO:0000256" key="1">
    <source>
        <dbReference type="SAM" id="MobiDB-lite"/>
    </source>
</evidence>
<reference evidence="3" key="2">
    <citation type="submission" date="2015-01" db="EMBL/GenBank/DDBJ databases">
        <title>Evolutionary Origins and Diversification of the Mycorrhizal Mutualists.</title>
        <authorList>
            <consortium name="DOE Joint Genome Institute"/>
            <consortium name="Mycorrhizal Genomics Consortium"/>
            <person name="Kohler A."/>
            <person name="Kuo A."/>
            <person name="Nagy L.G."/>
            <person name="Floudas D."/>
            <person name="Copeland A."/>
            <person name="Barry K.W."/>
            <person name="Cichocki N."/>
            <person name="Veneault-Fourrey C."/>
            <person name="LaButti K."/>
            <person name="Lindquist E.A."/>
            <person name="Lipzen A."/>
            <person name="Lundell T."/>
            <person name="Morin E."/>
            <person name="Murat C."/>
            <person name="Riley R."/>
            <person name="Ohm R."/>
            <person name="Sun H."/>
            <person name="Tunlid A."/>
            <person name="Henrissat B."/>
            <person name="Grigoriev I.V."/>
            <person name="Hibbett D.S."/>
            <person name="Martin F."/>
        </authorList>
    </citation>
    <scope>NUCLEOTIDE SEQUENCE [LARGE SCALE GENOMIC DNA]</scope>
    <source>
        <strain evidence="3">441</strain>
    </source>
</reference>
<dbReference type="Proteomes" id="UP000054018">
    <property type="component" value="Unassembled WGS sequence"/>
</dbReference>
<accession>A0A0C9Y5Q0</accession>
<evidence type="ECO:0000313" key="3">
    <source>
        <dbReference type="Proteomes" id="UP000054018"/>
    </source>
</evidence>
<evidence type="ECO:0000313" key="2">
    <source>
        <dbReference type="EMBL" id="KIK12331.1"/>
    </source>
</evidence>
<reference evidence="2 3" key="1">
    <citation type="submission" date="2014-04" db="EMBL/GenBank/DDBJ databases">
        <authorList>
            <consortium name="DOE Joint Genome Institute"/>
            <person name="Kuo A."/>
            <person name="Kohler A."/>
            <person name="Costa M.D."/>
            <person name="Nagy L.G."/>
            <person name="Floudas D."/>
            <person name="Copeland A."/>
            <person name="Barry K.W."/>
            <person name="Cichocki N."/>
            <person name="Veneault-Fourrey C."/>
            <person name="LaButti K."/>
            <person name="Lindquist E.A."/>
            <person name="Lipzen A."/>
            <person name="Lundell T."/>
            <person name="Morin E."/>
            <person name="Murat C."/>
            <person name="Sun H."/>
            <person name="Tunlid A."/>
            <person name="Henrissat B."/>
            <person name="Grigoriev I.V."/>
            <person name="Hibbett D.S."/>
            <person name="Martin F."/>
            <person name="Nordberg H.P."/>
            <person name="Cantor M.N."/>
            <person name="Hua S.X."/>
        </authorList>
    </citation>
    <scope>NUCLEOTIDE SEQUENCE [LARGE SCALE GENOMIC DNA]</scope>
    <source>
        <strain evidence="2 3">441</strain>
    </source>
</reference>
<protein>
    <submittedName>
        <fullName evidence="2">Unplaced genomic scaffold scaffold_408, whole genome shotgun sequence</fullName>
    </submittedName>
</protein>
<sequence>MTKICDANLLTLFRHESSNSSTTTNARATSYISAGRSRLVDSRLKEANDSQRNCLSHGLSKVGARRATLRRWGNCLAVSYKTLGGGRDEHGELGDEESGKKGARSPEISAKLSLPPPYTKTSVSPQPQSASQ</sequence>
<feature type="compositionally biased region" description="Polar residues" evidence="1">
    <location>
        <begin position="119"/>
        <end position="132"/>
    </location>
</feature>
<gene>
    <name evidence="2" type="ORF">PISMIDRAFT_689579</name>
</gene>
<name>A0A0C9Y5Q0_9AGAM</name>